<feature type="domain" description="AB hydrolase-1" evidence="1">
    <location>
        <begin position="13"/>
        <end position="109"/>
    </location>
</feature>
<name>A0ABQ5N8V9_9CLOT</name>
<dbReference type="RefSeq" id="WP_264850956.1">
    <property type="nucleotide sequence ID" value="NZ_BRXR01000001.1"/>
</dbReference>
<dbReference type="InterPro" id="IPR050266">
    <property type="entry name" value="AB_hydrolase_sf"/>
</dbReference>
<keyword evidence="3" id="KW-1185">Reference proteome</keyword>
<dbReference type="InterPro" id="IPR000073">
    <property type="entry name" value="AB_hydrolase_1"/>
</dbReference>
<dbReference type="EMBL" id="BRXR01000001">
    <property type="protein sequence ID" value="GLC31625.1"/>
    <property type="molecule type" value="Genomic_DNA"/>
</dbReference>
<dbReference type="GO" id="GO:0016787">
    <property type="term" value="F:hydrolase activity"/>
    <property type="evidence" value="ECO:0007669"/>
    <property type="project" value="UniProtKB-KW"/>
</dbReference>
<accession>A0ABQ5N8V9</accession>
<evidence type="ECO:0000313" key="2">
    <source>
        <dbReference type="EMBL" id="GLC31625.1"/>
    </source>
</evidence>
<evidence type="ECO:0000259" key="1">
    <source>
        <dbReference type="Pfam" id="PF00561"/>
    </source>
</evidence>
<dbReference type="InterPro" id="IPR029058">
    <property type="entry name" value="AB_hydrolase_fold"/>
</dbReference>
<gene>
    <name evidence="2" type="ORF">bsdE14_30350</name>
</gene>
<dbReference type="PANTHER" id="PTHR43798">
    <property type="entry name" value="MONOACYLGLYCEROL LIPASE"/>
    <property type="match status" value="1"/>
</dbReference>
<reference evidence="2 3" key="1">
    <citation type="journal article" date="2024" name="Int. J. Syst. Evol. Microbiol.">
        <title>Clostridium omnivorum sp. nov., isolated from anoxic soil under the treatment of reductive soil disinfestation.</title>
        <authorList>
            <person name="Ueki A."/>
            <person name="Tonouchi A."/>
            <person name="Kaku N."/>
            <person name="Honma S."/>
            <person name="Ueki K."/>
        </authorList>
    </citation>
    <scope>NUCLEOTIDE SEQUENCE [LARGE SCALE GENOMIC DNA]</scope>
    <source>
        <strain evidence="2 3">E14</strain>
    </source>
</reference>
<dbReference type="Pfam" id="PF00561">
    <property type="entry name" value="Abhydrolase_1"/>
    <property type="match status" value="1"/>
</dbReference>
<dbReference type="Proteomes" id="UP001208567">
    <property type="component" value="Unassembled WGS sequence"/>
</dbReference>
<protein>
    <submittedName>
        <fullName evidence="2">Alpha/beta hydrolase</fullName>
    </submittedName>
</protein>
<evidence type="ECO:0000313" key="3">
    <source>
        <dbReference type="Proteomes" id="UP001208567"/>
    </source>
</evidence>
<dbReference type="Gene3D" id="3.40.50.1820">
    <property type="entry name" value="alpha/beta hydrolase"/>
    <property type="match status" value="1"/>
</dbReference>
<dbReference type="PANTHER" id="PTHR43798:SF5">
    <property type="entry name" value="MONOACYLGLYCEROL LIPASE ABHD6"/>
    <property type="match status" value="1"/>
</dbReference>
<sequence>MYFDEYGNRENHTIVFLHGAAATDTFCNQYCFQNKYHLVVPHLYGSGKEVNEIYDPEKTIKAVAEIIKNLGKDKVTLVGHSLGGELAVAMVSQYEAFFDKAVFLSAWVCASDKSIKMYTKMAKFTCKMLKFGWLIRLQGKYWHYTKRQADFMAEYAKKITPQQYAAWFENRIFLDNLTNYKNVKIPMLAICGTKEVKEMKKSLSELGKRNPYCQTLLLDKANHDFPLRQANKLNPILLNFIDS</sequence>
<keyword evidence="2" id="KW-0378">Hydrolase</keyword>
<comment type="caution">
    <text evidence="2">The sequence shown here is derived from an EMBL/GenBank/DDBJ whole genome shotgun (WGS) entry which is preliminary data.</text>
</comment>
<proteinExistence type="predicted"/>
<organism evidence="2 3">
    <name type="scientific">Clostridium omnivorum</name>
    <dbReference type="NCBI Taxonomy" id="1604902"/>
    <lineage>
        <taxon>Bacteria</taxon>
        <taxon>Bacillati</taxon>
        <taxon>Bacillota</taxon>
        <taxon>Clostridia</taxon>
        <taxon>Eubacteriales</taxon>
        <taxon>Clostridiaceae</taxon>
        <taxon>Clostridium</taxon>
    </lineage>
</organism>
<dbReference type="SUPFAM" id="SSF53474">
    <property type="entry name" value="alpha/beta-Hydrolases"/>
    <property type="match status" value="1"/>
</dbReference>